<accession>A0A2N0Z9H1</accession>
<reference evidence="1 2" key="1">
    <citation type="journal article" date="2010" name="Int. J. Syst. Evol. Microbiol.">
        <title>Bacillus horneckiae sp. nov., isolated from a spacecraft-assembly clean room.</title>
        <authorList>
            <person name="Vaishampayan P."/>
            <person name="Probst A."/>
            <person name="Krishnamurthi S."/>
            <person name="Ghosh S."/>
            <person name="Osman S."/>
            <person name="McDowall A."/>
            <person name="Ruckmani A."/>
            <person name="Mayilraj S."/>
            <person name="Venkateswaran K."/>
        </authorList>
    </citation>
    <scope>NUCLEOTIDE SEQUENCE [LARGE SCALE GENOMIC DNA]</scope>
    <source>
        <strain evidence="2">1PO1SC</strain>
    </source>
</reference>
<dbReference type="Proteomes" id="UP000233343">
    <property type="component" value="Unassembled WGS sequence"/>
</dbReference>
<gene>
    <name evidence="1" type="ORF">CWS20_25420</name>
</gene>
<sequence>MKNNGVYKIGYMVHLSIERDDSIDLDLKHRVLEDLLESVKGLSVANYHSYKSNPLVAQYFISILRKQGIDTIAVQDRSIFKKDIINLFIEEGFDFILIEVNSSKTKYRIEEITNKQLRSDLHNVVRTSKVKWENLGFKYRKALNSYEKLAKISNELIDEYESTTGINVSAY</sequence>
<dbReference type="EMBL" id="PISD01000076">
    <property type="protein sequence ID" value="PKG26156.1"/>
    <property type="molecule type" value="Genomic_DNA"/>
</dbReference>
<organism evidence="1 2">
    <name type="scientific">Cytobacillus horneckiae</name>
    <dbReference type="NCBI Taxonomy" id="549687"/>
    <lineage>
        <taxon>Bacteria</taxon>
        <taxon>Bacillati</taxon>
        <taxon>Bacillota</taxon>
        <taxon>Bacilli</taxon>
        <taxon>Bacillales</taxon>
        <taxon>Bacillaceae</taxon>
        <taxon>Cytobacillus</taxon>
    </lineage>
</organism>
<dbReference type="AlphaFoldDB" id="A0A2N0Z9H1"/>
<name>A0A2N0Z9H1_9BACI</name>
<comment type="caution">
    <text evidence="1">The sequence shown here is derived from an EMBL/GenBank/DDBJ whole genome shotgun (WGS) entry which is preliminary data.</text>
</comment>
<protein>
    <submittedName>
        <fullName evidence="1">Uncharacterized protein</fullName>
    </submittedName>
</protein>
<keyword evidence="2" id="KW-1185">Reference proteome</keyword>
<proteinExistence type="predicted"/>
<evidence type="ECO:0000313" key="2">
    <source>
        <dbReference type="Proteomes" id="UP000233343"/>
    </source>
</evidence>
<evidence type="ECO:0000313" key="1">
    <source>
        <dbReference type="EMBL" id="PKG26156.1"/>
    </source>
</evidence>